<reference evidence="4" key="4">
    <citation type="submission" date="2021-06" db="EMBL/GenBank/DDBJ databases">
        <authorList>
            <consortium name="NCBI Pathogen Detection Project"/>
        </authorList>
    </citation>
    <scope>NUCLEOTIDE SEQUENCE</scope>
    <source>
        <strain evidence="4">HN1000</strain>
    </source>
</reference>
<evidence type="ECO:0000313" key="6">
    <source>
        <dbReference type="EMBL" id="VYU21419.1"/>
    </source>
</evidence>
<evidence type="ECO:0000313" key="4">
    <source>
        <dbReference type="EMBL" id="HBH1541209.1"/>
    </source>
</evidence>
<keyword evidence="2" id="KW-0472">Membrane</keyword>
<evidence type="ECO:0000313" key="7">
    <source>
        <dbReference type="Proteomes" id="UP000189137"/>
    </source>
</evidence>
<dbReference type="InterPro" id="IPR037185">
    <property type="entry name" value="EmrE-like"/>
</dbReference>
<dbReference type="Pfam" id="PF00892">
    <property type="entry name" value="EamA"/>
    <property type="match status" value="2"/>
</dbReference>
<dbReference type="EMBL" id="FUPS01000001">
    <property type="protein sequence ID" value="SJR83890.1"/>
    <property type="molecule type" value="Genomic_DNA"/>
</dbReference>
<keyword evidence="2" id="KW-1133">Transmembrane helix</keyword>
<dbReference type="EMBL" id="CACRUR010000009">
    <property type="protein sequence ID" value="VYU21419.1"/>
    <property type="molecule type" value="Genomic_DNA"/>
</dbReference>
<dbReference type="GO" id="GO:0016020">
    <property type="term" value="C:membrane"/>
    <property type="evidence" value="ECO:0007669"/>
    <property type="project" value="InterPro"/>
</dbReference>
<accession>A0A6N4MQ14</accession>
<proteinExistence type="inferred from homology"/>
<dbReference type="Proteomes" id="UP000878956">
    <property type="component" value="Unassembled WGS sequence"/>
</dbReference>
<comment type="similarity">
    <text evidence="1">Belongs to the EamA transporter family.</text>
</comment>
<dbReference type="SUPFAM" id="SSF103481">
    <property type="entry name" value="Multidrug resistance efflux transporter EmrE"/>
    <property type="match status" value="2"/>
</dbReference>
<reference evidence="5 7" key="1">
    <citation type="submission" date="2017-02" db="EMBL/GenBank/DDBJ databases">
        <authorList>
            <consortium name="Pathogen Informatics"/>
        </authorList>
    </citation>
    <scope>NUCLEOTIDE SEQUENCE [LARGE SCALE GENOMIC DNA]</scope>
    <source>
        <strain evidence="5 7">VRECD0157</strain>
    </source>
</reference>
<feature type="transmembrane region" description="Helical" evidence="2">
    <location>
        <begin position="93"/>
        <end position="113"/>
    </location>
</feature>
<dbReference type="RefSeq" id="WP_003438541.1">
    <property type="nucleotide sequence ID" value="NZ_AP031492.1"/>
</dbReference>
<reference evidence="6" key="3">
    <citation type="submission" date="2019-11" db="EMBL/GenBank/DDBJ databases">
        <authorList>
            <person name="Feng L."/>
        </authorList>
    </citation>
    <scope>NUCLEOTIDE SEQUENCE</scope>
    <source>
        <strain evidence="6">PdifficileLFYP43</strain>
    </source>
</reference>
<keyword evidence="2" id="KW-0812">Transmembrane</keyword>
<feature type="transmembrane region" description="Helical" evidence="2">
    <location>
        <begin position="180"/>
        <end position="201"/>
    </location>
</feature>
<dbReference type="PANTHER" id="PTHR22911">
    <property type="entry name" value="ACYL-MALONYL CONDENSING ENZYME-RELATED"/>
    <property type="match status" value="1"/>
</dbReference>
<protein>
    <submittedName>
        <fullName evidence="4">EamA family transporter</fullName>
    </submittedName>
    <submittedName>
        <fullName evidence="6">Putative inner membrane transporter YicL</fullName>
    </submittedName>
    <submittedName>
        <fullName evidence="5">Uncharacterized inner membrane transporter yicL</fullName>
    </submittedName>
</protein>
<feature type="transmembrane region" description="Helical" evidence="2">
    <location>
        <begin position="68"/>
        <end position="87"/>
    </location>
</feature>
<dbReference type="InterPro" id="IPR000620">
    <property type="entry name" value="EamA_dom"/>
</dbReference>
<dbReference type="Proteomes" id="UP000189137">
    <property type="component" value="Unassembled WGS sequence"/>
</dbReference>
<sequence>MGEKSKGYVFIAIAGLLWATLGLFGKFLMGNGLTSEQVAFTRLFFGFIVLGVYSSIRTPQILKISKKGIIYSVIIGIICQAMFNLCYFKAIDIAGVSIAAVLLYTSPLFLAIFSKICYKENITRSKLFSLILCFIGAIMAVTGGRLDFQGLNAFGLLLGVLSAIAYALMPTISKNALKEFSSSTILVYSFLFGAIFMIPSSRPWEILNYAKDLDVLSCMLMLGIVPAALAYIFYAAGISKGVELSVAGVVASVELVGSVIIGCTILGESFSLGKLFGVMLMLISAVVALNLSYDEIRIFYKSNKLKQIEKTESI</sequence>
<evidence type="ECO:0000313" key="5">
    <source>
        <dbReference type="EMBL" id="SJR83890.1"/>
    </source>
</evidence>
<name>A0A6N4MQ14_CLODI</name>
<feature type="domain" description="EamA" evidence="3">
    <location>
        <begin position="154"/>
        <end position="288"/>
    </location>
</feature>
<feature type="transmembrane region" description="Helical" evidence="2">
    <location>
        <begin position="125"/>
        <end position="144"/>
    </location>
</feature>
<feature type="transmembrane region" description="Helical" evidence="2">
    <location>
        <begin position="213"/>
        <end position="234"/>
    </location>
</feature>
<reference evidence="4" key="2">
    <citation type="journal article" date="2018" name="Genome Biol.">
        <title>SKESA: strategic k-mer extension for scrupulous assemblies.</title>
        <authorList>
            <person name="Souvorov A."/>
            <person name="Agarwala R."/>
            <person name="Lipman D.J."/>
        </authorList>
    </citation>
    <scope>NUCLEOTIDE SEQUENCE</scope>
    <source>
        <strain evidence="4">HN1000</strain>
    </source>
</reference>
<dbReference type="EMBL" id="DAEPXK010000005">
    <property type="protein sequence ID" value="HBH1541209.1"/>
    <property type="molecule type" value="Genomic_DNA"/>
</dbReference>
<feature type="transmembrane region" description="Helical" evidence="2">
    <location>
        <begin position="150"/>
        <end position="168"/>
    </location>
</feature>
<feature type="transmembrane region" description="Helical" evidence="2">
    <location>
        <begin position="39"/>
        <end position="56"/>
    </location>
</feature>
<evidence type="ECO:0000256" key="1">
    <source>
        <dbReference type="ARBA" id="ARBA00007362"/>
    </source>
</evidence>
<organism evidence="6">
    <name type="scientific">Clostridioides difficile</name>
    <name type="common">Peptoclostridium difficile</name>
    <dbReference type="NCBI Taxonomy" id="1496"/>
    <lineage>
        <taxon>Bacteria</taxon>
        <taxon>Bacillati</taxon>
        <taxon>Bacillota</taxon>
        <taxon>Clostridia</taxon>
        <taxon>Peptostreptococcales</taxon>
        <taxon>Peptostreptococcaceae</taxon>
        <taxon>Clostridioides</taxon>
    </lineage>
</organism>
<dbReference type="PANTHER" id="PTHR22911:SF79">
    <property type="entry name" value="MOBA-LIKE NTP TRANSFERASE DOMAIN-CONTAINING PROTEIN"/>
    <property type="match status" value="1"/>
</dbReference>
<evidence type="ECO:0000256" key="2">
    <source>
        <dbReference type="SAM" id="Phobius"/>
    </source>
</evidence>
<gene>
    <name evidence="6" type="primary">yicL</name>
    <name evidence="4" type="ORF">KRM00_000666</name>
    <name evidence="6" type="ORF">PDLFYP43_02913</name>
    <name evidence="5" type="ORF">SAMEA3375112_00318</name>
</gene>
<dbReference type="AlphaFoldDB" id="A0A6N4MQ14"/>
<evidence type="ECO:0000259" key="3">
    <source>
        <dbReference type="Pfam" id="PF00892"/>
    </source>
</evidence>
<feature type="transmembrane region" description="Helical" evidence="2">
    <location>
        <begin position="273"/>
        <end position="293"/>
    </location>
</feature>
<feature type="transmembrane region" description="Helical" evidence="2">
    <location>
        <begin position="7"/>
        <end position="27"/>
    </location>
</feature>
<feature type="domain" description="EamA" evidence="3">
    <location>
        <begin position="6"/>
        <end position="141"/>
    </location>
</feature>
<feature type="transmembrane region" description="Helical" evidence="2">
    <location>
        <begin position="246"/>
        <end position="267"/>
    </location>
</feature>